<dbReference type="AlphaFoldDB" id="A0A2N9E5V8"/>
<dbReference type="EMBL" id="OIVN01000103">
    <property type="protein sequence ID" value="SPC74317.1"/>
    <property type="molecule type" value="Genomic_DNA"/>
</dbReference>
<proteinExistence type="predicted"/>
<accession>A0A2N9E5V8</accession>
<evidence type="ECO:0000256" key="1">
    <source>
        <dbReference type="SAM" id="MobiDB-lite"/>
    </source>
</evidence>
<protein>
    <submittedName>
        <fullName evidence="2">Uncharacterized protein</fullName>
    </submittedName>
</protein>
<reference evidence="2" key="1">
    <citation type="submission" date="2018-02" db="EMBL/GenBank/DDBJ databases">
        <authorList>
            <person name="Cohen D.B."/>
            <person name="Kent A.D."/>
        </authorList>
    </citation>
    <scope>NUCLEOTIDE SEQUENCE</scope>
</reference>
<sequence>MSNEGEVGDFLEETSGEKLKLTLLNPTTHFNTVLGPRRRPSPPGEGDRDQQWSNLDGVAISPSFFPFLFLFLLFLTTRSDGSESPPPPLPFPTFRFTSHPSDLVLYGGDLLEALGDSSLHRSLSLLSARICHSSGHRDYRRQWMFGGHRIWGLLPNHMASLAMANSIQLNGLLGWDYSSKSVAVPDIDNRSCSCSFLDSGQILR</sequence>
<name>A0A2N9E5V8_FAGSY</name>
<gene>
    <name evidence="2" type="ORF">FSB_LOCUS2199</name>
</gene>
<evidence type="ECO:0000313" key="2">
    <source>
        <dbReference type="EMBL" id="SPC74317.1"/>
    </source>
</evidence>
<organism evidence="2">
    <name type="scientific">Fagus sylvatica</name>
    <name type="common">Beechnut</name>
    <dbReference type="NCBI Taxonomy" id="28930"/>
    <lineage>
        <taxon>Eukaryota</taxon>
        <taxon>Viridiplantae</taxon>
        <taxon>Streptophyta</taxon>
        <taxon>Embryophyta</taxon>
        <taxon>Tracheophyta</taxon>
        <taxon>Spermatophyta</taxon>
        <taxon>Magnoliopsida</taxon>
        <taxon>eudicotyledons</taxon>
        <taxon>Gunneridae</taxon>
        <taxon>Pentapetalae</taxon>
        <taxon>rosids</taxon>
        <taxon>fabids</taxon>
        <taxon>Fagales</taxon>
        <taxon>Fagaceae</taxon>
        <taxon>Fagus</taxon>
    </lineage>
</organism>
<feature type="region of interest" description="Disordered" evidence="1">
    <location>
        <begin position="31"/>
        <end position="52"/>
    </location>
</feature>